<sequence>MTPLSVPQTDQASTVRVGLDVGGTKTDAVALDAHDSLVARIRLPTQPGAAGVLETIRTALRGLTDQCTAGDVRSIGIGMPGQVDPGGSVVRHAVNLGLQDLDLRDLLERVTAVPVSVENDVKAAALGAYALRGGVDEALGYLNLGTGVAAGAVLNGELWRGSAGVAGEIGHLSIDPTGPLCACGQRGCIEAYAGGGAVARRWGRPGAGAVHEVFDAAEAGDRWAQRMRGEIAWAVASAVRVLTLSLDVSTVVLGGGVAALGGRLLDPVAEVLEQEAKASHFLASLRLADRVETLPAGSLAAAFGAALVGQRPH</sequence>
<evidence type="ECO:0000313" key="2">
    <source>
        <dbReference type="EMBL" id="GAA3054194.1"/>
    </source>
</evidence>
<gene>
    <name evidence="2" type="ORF">GCM10010529_05230</name>
</gene>
<protein>
    <submittedName>
        <fullName evidence="2">ROK family protein</fullName>
    </submittedName>
</protein>
<reference evidence="3" key="1">
    <citation type="journal article" date="2019" name="Int. J. Syst. Evol. Microbiol.">
        <title>The Global Catalogue of Microorganisms (GCM) 10K type strain sequencing project: providing services to taxonomists for standard genome sequencing and annotation.</title>
        <authorList>
            <consortium name="The Broad Institute Genomics Platform"/>
            <consortium name="The Broad Institute Genome Sequencing Center for Infectious Disease"/>
            <person name="Wu L."/>
            <person name="Ma J."/>
        </authorList>
    </citation>
    <scope>NUCLEOTIDE SEQUENCE [LARGE SCALE GENOMIC DNA]</scope>
    <source>
        <strain evidence="3">JCM 14309</strain>
    </source>
</reference>
<dbReference type="Pfam" id="PF00480">
    <property type="entry name" value="ROK"/>
    <property type="match status" value="1"/>
</dbReference>
<name>A0ABP6LUN8_9MICC</name>
<keyword evidence="3" id="KW-1185">Reference proteome</keyword>
<dbReference type="EMBL" id="BAAAVT010000003">
    <property type="protein sequence ID" value="GAA3054194.1"/>
    <property type="molecule type" value="Genomic_DNA"/>
</dbReference>
<dbReference type="InterPro" id="IPR000600">
    <property type="entry name" value="ROK"/>
</dbReference>
<dbReference type="PANTHER" id="PTHR18964">
    <property type="entry name" value="ROK (REPRESSOR, ORF, KINASE) FAMILY"/>
    <property type="match status" value="1"/>
</dbReference>
<dbReference type="RefSeq" id="WP_344685173.1">
    <property type="nucleotide sequence ID" value="NZ_BAAAVT010000003.1"/>
</dbReference>
<comment type="similarity">
    <text evidence="1">Belongs to the ROK (NagC/XylR) family.</text>
</comment>
<dbReference type="Proteomes" id="UP001500236">
    <property type="component" value="Unassembled WGS sequence"/>
</dbReference>
<dbReference type="PANTHER" id="PTHR18964:SF169">
    <property type="entry name" value="N-ACETYLMANNOSAMINE KINASE"/>
    <property type="match status" value="1"/>
</dbReference>
<accession>A0ABP6LUN8</accession>
<organism evidence="2 3">
    <name type="scientific">Nesterenkonia aethiopica</name>
    <dbReference type="NCBI Taxonomy" id="269144"/>
    <lineage>
        <taxon>Bacteria</taxon>
        <taxon>Bacillati</taxon>
        <taxon>Actinomycetota</taxon>
        <taxon>Actinomycetes</taxon>
        <taxon>Micrococcales</taxon>
        <taxon>Micrococcaceae</taxon>
        <taxon>Nesterenkonia</taxon>
    </lineage>
</organism>
<proteinExistence type="inferred from homology"/>
<dbReference type="Gene3D" id="3.30.420.40">
    <property type="match status" value="2"/>
</dbReference>
<comment type="caution">
    <text evidence="2">The sequence shown here is derived from an EMBL/GenBank/DDBJ whole genome shotgun (WGS) entry which is preliminary data.</text>
</comment>
<dbReference type="SUPFAM" id="SSF53067">
    <property type="entry name" value="Actin-like ATPase domain"/>
    <property type="match status" value="1"/>
</dbReference>
<evidence type="ECO:0000313" key="3">
    <source>
        <dbReference type="Proteomes" id="UP001500236"/>
    </source>
</evidence>
<dbReference type="InterPro" id="IPR043129">
    <property type="entry name" value="ATPase_NBD"/>
</dbReference>
<evidence type="ECO:0000256" key="1">
    <source>
        <dbReference type="ARBA" id="ARBA00006479"/>
    </source>
</evidence>